<evidence type="ECO:0000313" key="3">
    <source>
        <dbReference type="Proteomes" id="UP000053240"/>
    </source>
</evidence>
<organism evidence="2 3">
    <name type="scientific">Papilio machaon</name>
    <name type="common">Old World swallowtail butterfly</name>
    <dbReference type="NCBI Taxonomy" id="76193"/>
    <lineage>
        <taxon>Eukaryota</taxon>
        <taxon>Metazoa</taxon>
        <taxon>Ecdysozoa</taxon>
        <taxon>Arthropoda</taxon>
        <taxon>Hexapoda</taxon>
        <taxon>Insecta</taxon>
        <taxon>Pterygota</taxon>
        <taxon>Neoptera</taxon>
        <taxon>Endopterygota</taxon>
        <taxon>Lepidoptera</taxon>
        <taxon>Glossata</taxon>
        <taxon>Ditrysia</taxon>
        <taxon>Papilionoidea</taxon>
        <taxon>Papilionidae</taxon>
        <taxon>Papilioninae</taxon>
        <taxon>Papilio</taxon>
    </lineage>
</organism>
<keyword evidence="1" id="KW-0732">Signal</keyword>
<accession>A0A194QNH3</accession>
<proteinExistence type="predicted"/>
<gene>
    <name evidence="2" type="ORF">RR48_14264</name>
</gene>
<feature type="signal peptide" evidence="1">
    <location>
        <begin position="1"/>
        <end position="22"/>
    </location>
</feature>
<evidence type="ECO:0000256" key="1">
    <source>
        <dbReference type="SAM" id="SignalP"/>
    </source>
</evidence>
<evidence type="ECO:0008006" key="4">
    <source>
        <dbReference type="Google" id="ProtNLM"/>
    </source>
</evidence>
<dbReference type="AlphaFoldDB" id="A0A194QNH3"/>
<reference evidence="2 3" key="1">
    <citation type="journal article" date="2015" name="Nat. Commun.">
        <title>Outbred genome sequencing and CRISPR/Cas9 gene editing in butterflies.</title>
        <authorList>
            <person name="Li X."/>
            <person name="Fan D."/>
            <person name="Zhang W."/>
            <person name="Liu G."/>
            <person name="Zhang L."/>
            <person name="Zhao L."/>
            <person name="Fang X."/>
            <person name="Chen L."/>
            <person name="Dong Y."/>
            <person name="Chen Y."/>
            <person name="Ding Y."/>
            <person name="Zhao R."/>
            <person name="Feng M."/>
            <person name="Zhu Y."/>
            <person name="Feng Y."/>
            <person name="Jiang X."/>
            <person name="Zhu D."/>
            <person name="Xiang H."/>
            <person name="Feng X."/>
            <person name="Li S."/>
            <person name="Wang J."/>
            <person name="Zhang G."/>
            <person name="Kronforst M.R."/>
            <person name="Wang W."/>
        </authorList>
    </citation>
    <scope>NUCLEOTIDE SEQUENCE [LARGE SCALE GENOMIC DNA]</scope>
    <source>
        <strain evidence="2">Ya'a_city_454_Pm</strain>
        <tissue evidence="2">Whole body</tissue>
    </source>
</reference>
<evidence type="ECO:0000313" key="2">
    <source>
        <dbReference type="EMBL" id="KPJ06525.1"/>
    </source>
</evidence>
<dbReference type="EMBL" id="KQ461196">
    <property type="protein sequence ID" value="KPJ06525.1"/>
    <property type="molecule type" value="Genomic_DNA"/>
</dbReference>
<dbReference type="Proteomes" id="UP000053240">
    <property type="component" value="Unassembled WGS sequence"/>
</dbReference>
<feature type="chain" id="PRO_5008264504" description="Single domain-containing protein" evidence="1">
    <location>
        <begin position="23"/>
        <end position="102"/>
    </location>
</feature>
<name>A0A194QNH3_PAPMA</name>
<protein>
    <recommendedName>
        <fullName evidence="4">Single domain-containing protein</fullName>
    </recommendedName>
</protein>
<dbReference type="InParanoid" id="A0A194QNH3"/>
<keyword evidence="3" id="KW-1185">Reference proteome</keyword>
<sequence>MEFRKLLIFFMFILCCVSVNNGYPAPNVFLQRGVKLHDRVKCQYEEPTEDMVCLEHCLPKGYSFGFCNITSLEEWHVNMKKPQTTSCARNIVCPKDIRMASV</sequence>